<name>A0A9D2FH92_9FIRM</name>
<accession>A0A9D2FH92</accession>
<dbReference type="Pfam" id="PF05973">
    <property type="entry name" value="Gp49"/>
    <property type="match status" value="1"/>
</dbReference>
<dbReference type="AlphaFoldDB" id="A0A9D2FH92"/>
<sequence>MRYEVEYYEKSDGERPAEAFILAQDNKMQAKIFTVLTFLEEAGPALREPYSKSLGDGIFEVRAKQGSDISRVLYFFVIGKKVILTNGFVKKSNKTPVGEIERAKRYRADYQSRKEDER</sequence>
<dbReference type="EMBL" id="DXBJ01000058">
    <property type="protein sequence ID" value="HIZ58551.1"/>
    <property type="molecule type" value="Genomic_DNA"/>
</dbReference>
<comment type="caution">
    <text evidence="1">The sequence shown here is derived from an EMBL/GenBank/DDBJ whole genome shotgun (WGS) entry which is preliminary data.</text>
</comment>
<gene>
    <name evidence="1" type="ORF">H9725_08240</name>
</gene>
<reference evidence="1" key="2">
    <citation type="submission" date="2021-04" db="EMBL/GenBank/DDBJ databases">
        <authorList>
            <person name="Gilroy R."/>
        </authorList>
    </citation>
    <scope>NUCLEOTIDE SEQUENCE</scope>
    <source>
        <strain evidence="1">ChiBcec16-3735</strain>
    </source>
</reference>
<proteinExistence type="predicted"/>
<evidence type="ECO:0000313" key="1">
    <source>
        <dbReference type="EMBL" id="HIZ58551.1"/>
    </source>
</evidence>
<dbReference type="Proteomes" id="UP000824065">
    <property type="component" value="Unassembled WGS sequence"/>
</dbReference>
<evidence type="ECO:0000313" key="2">
    <source>
        <dbReference type="Proteomes" id="UP000824065"/>
    </source>
</evidence>
<dbReference type="InterPro" id="IPR009241">
    <property type="entry name" value="HigB-like"/>
</dbReference>
<protein>
    <submittedName>
        <fullName evidence="1">Type II toxin-antitoxin system RelE/ParE family toxin</fullName>
    </submittedName>
</protein>
<reference evidence="1" key="1">
    <citation type="journal article" date="2021" name="PeerJ">
        <title>Extensive microbial diversity within the chicken gut microbiome revealed by metagenomics and culture.</title>
        <authorList>
            <person name="Gilroy R."/>
            <person name="Ravi A."/>
            <person name="Getino M."/>
            <person name="Pursley I."/>
            <person name="Horton D.L."/>
            <person name="Alikhan N.F."/>
            <person name="Baker D."/>
            <person name="Gharbi K."/>
            <person name="Hall N."/>
            <person name="Watson M."/>
            <person name="Adriaenssens E.M."/>
            <person name="Foster-Nyarko E."/>
            <person name="Jarju S."/>
            <person name="Secka A."/>
            <person name="Antonio M."/>
            <person name="Oren A."/>
            <person name="Chaudhuri R.R."/>
            <person name="La Ragione R."/>
            <person name="Hildebrand F."/>
            <person name="Pallen M.J."/>
        </authorList>
    </citation>
    <scope>NUCLEOTIDE SEQUENCE</scope>
    <source>
        <strain evidence="1">ChiBcec16-3735</strain>
    </source>
</reference>
<organism evidence="1 2">
    <name type="scientific">Candidatus Faecalibacterium gallistercoris</name>
    <dbReference type="NCBI Taxonomy" id="2838579"/>
    <lineage>
        <taxon>Bacteria</taxon>
        <taxon>Bacillati</taxon>
        <taxon>Bacillota</taxon>
        <taxon>Clostridia</taxon>
        <taxon>Eubacteriales</taxon>
        <taxon>Oscillospiraceae</taxon>
        <taxon>Faecalibacterium</taxon>
    </lineage>
</organism>